<dbReference type="RefSeq" id="XP_007933738.1">
    <property type="nucleotide sequence ID" value="XM_007935547.1"/>
</dbReference>
<reference evidence="15" key="1">
    <citation type="submission" date="2025-08" db="UniProtKB">
        <authorList>
            <consortium name="RefSeq"/>
        </authorList>
    </citation>
    <scope>IDENTIFICATION</scope>
</reference>
<dbReference type="GeneID" id="103192553"/>
<comment type="similarity">
    <text evidence="3">Belongs to the bombesin/neuromedin-B/ranatensin family.</text>
</comment>
<dbReference type="GO" id="GO:0005184">
    <property type="term" value="F:neuropeptide hormone activity"/>
    <property type="evidence" value="ECO:0007669"/>
    <property type="project" value="TreeGrafter"/>
</dbReference>
<dbReference type="GO" id="GO:0031410">
    <property type="term" value="C:cytoplasmic vesicle"/>
    <property type="evidence" value="ECO:0007669"/>
    <property type="project" value="UniProtKB-SubCell"/>
</dbReference>
<comment type="subcellular location">
    <subcellularLocation>
        <location evidence="1">Cytoplasmic vesicle</location>
        <location evidence="1">Secretory vesicle lumen</location>
    </subcellularLocation>
    <subcellularLocation>
        <location evidence="2">Secreted</location>
    </subcellularLocation>
</comment>
<evidence type="ECO:0000256" key="9">
    <source>
        <dbReference type="ARBA" id="ARBA00022815"/>
    </source>
</evidence>
<name>A0A8B6ZDJ0_ORYAF</name>
<keyword evidence="7" id="KW-0165">Cleavage on pair of basic residues</keyword>
<dbReference type="PROSITE" id="PS00257">
    <property type="entry name" value="BOMBESIN"/>
    <property type="match status" value="1"/>
</dbReference>
<evidence type="ECO:0000256" key="1">
    <source>
        <dbReference type="ARBA" id="ARBA00004263"/>
    </source>
</evidence>
<keyword evidence="14" id="KW-1185">Reference proteome</keyword>
<evidence type="ECO:0000256" key="3">
    <source>
        <dbReference type="ARBA" id="ARBA00010012"/>
    </source>
</evidence>
<evidence type="ECO:0000256" key="12">
    <source>
        <dbReference type="SAM" id="MobiDB-lite"/>
    </source>
</evidence>
<accession>A0A8B6ZDJ0</accession>
<keyword evidence="9" id="KW-0027">Amidation</keyword>
<dbReference type="OrthoDB" id="9879745at2759"/>
<dbReference type="InterPro" id="IPR000874">
    <property type="entry name" value="Bombesin"/>
</dbReference>
<dbReference type="PANTHER" id="PTHR16866:SF2">
    <property type="entry name" value="GASTRIN-RELEASING PEPTIDE"/>
    <property type="match status" value="1"/>
</dbReference>
<keyword evidence="6" id="KW-0467">Mast cell degranulation</keyword>
<evidence type="ECO:0000256" key="11">
    <source>
        <dbReference type="ARBA" id="ARBA00033733"/>
    </source>
</evidence>
<evidence type="ECO:0000256" key="4">
    <source>
        <dbReference type="ARBA" id="ARBA00016270"/>
    </source>
</evidence>
<evidence type="ECO:0000313" key="15">
    <source>
        <dbReference type="RefSeq" id="XP_007933738.1"/>
    </source>
</evidence>
<evidence type="ECO:0000256" key="13">
    <source>
        <dbReference type="SAM" id="SignalP"/>
    </source>
</evidence>
<dbReference type="Pfam" id="PF02044">
    <property type="entry name" value="Bombesin"/>
    <property type="match status" value="1"/>
</dbReference>
<dbReference type="GO" id="GO:0007218">
    <property type="term" value="P:neuropeptide signaling pathway"/>
    <property type="evidence" value="ECO:0007669"/>
    <property type="project" value="InterPro"/>
</dbReference>
<dbReference type="GO" id="GO:0043303">
    <property type="term" value="P:mast cell degranulation"/>
    <property type="evidence" value="ECO:0007669"/>
    <property type="project" value="UniProtKB-KW"/>
</dbReference>
<evidence type="ECO:0000313" key="14">
    <source>
        <dbReference type="Proteomes" id="UP000694850"/>
    </source>
</evidence>
<evidence type="ECO:0000256" key="5">
    <source>
        <dbReference type="ARBA" id="ARBA00022525"/>
    </source>
</evidence>
<dbReference type="GO" id="GO:0005615">
    <property type="term" value="C:extracellular space"/>
    <property type="evidence" value="ECO:0007669"/>
    <property type="project" value="TreeGrafter"/>
</dbReference>
<keyword evidence="8 13" id="KW-0732">Signal</keyword>
<gene>
    <name evidence="15" type="primary">LOC103192553</name>
</gene>
<protein>
    <recommendedName>
        <fullName evidence="4">Gastrin-releasing peptide</fullName>
    </recommendedName>
</protein>
<comment type="function">
    <text evidence="11">Induces an itch response through activation of receptors present on mast cells, triggering mast cell degranulation.</text>
</comment>
<evidence type="ECO:0000256" key="2">
    <source>
        <dbReference type="ARBA" id="ARBA00004613"/>
    </source>
</evidence>
<dbReference type="CTD" id="2922"/>
<sequence length="153" mass="16969">MCGRELPLILLALVLCRAPRGQAAPVPAGGGPVLAKMYPRGSHWAVGHLMGKKSTGESPSVDEGENQKQLLREHVKWKEAARNLLRLMEVQGNRSGQAPPREPLRLRQPTWESQDSSDFKDLVDSLLQAFNMKEGTTAKRIMTASYKEVKQNP</sequence>
<evidence type="ECO:0000256" key="7">
    <source>
        <dbReference type="ARBA" id="ARBA00022685"/>
    </source>
</evidence>
<organism evidence="14 15">
    <name type="scientific">Orycteropus afer afer</name>
    <dbReference type="NCBI Taxonomy" id="1230840"/>
    <lineage>
        <taxon>Eukaryota</taxon>
        <taxon>Metazoa</taxon>
        <taxon>Chordata</taxon>
        <taxon>Craniata</taxon>
        <taxon>Vertebrata</taxon>
        <taxon>Euteleostomi</taxon>
        <taxon>Mammalia</taxon>
        <taxon>Eutheria</taxon>
        <taxon>Afrotheria</taxon>
        <taxon>Tubulidentata</taxon>
        <taxon>Orycteropodidae</taxon>
        <taxon>Orycteropus</taxon>
    </lineage>
</organism>
<dbReference type="AlphaFoldDB" id="A0A8B6ZDJ0"/>
<evidence type="ECO:0000256" key="8">
    <source>
        <dbReference type="ARBA" id="ARBA00022729"/>
    </source>
</evidence>
<feature type="signal peptide" evidence="13">
    <location>
        <begin position="1"/>
        <end position="23"/>
    </location>
</feature>
<feature type="region of interest" description="Disordered" evidence="12">
    <location>
        <begin position="91"/>
        <end position="117"/>
    </location>
</feature>
<keyword evidence="10" id="KW-0968">Cytoplasmic vesicle</keyword>
<feature type="chain" id="PRO_5034042190" description="Gastrin-releasing peptide" evidence="13">
    <location>
        <begin position="24"/>
        <end position="153"/>
    </location>
</feature>
<dbReference type="Proteomes" id="UP000694850">
    <property type="component" value="Unplaced"/>
</dbReference>
<dbReference type="PANTHER" id="PTHR16866">
    <property type="entry name" value="GASTRIN-RELEASING PEPTIDE"/>
    <property type="match status" value="1"/>
</dbReference>
<keyword evidence="5" id="KW-0964">Secreted</keyword>
<proteinExistence type="inferred from homology"/>
<evidence type="ECO:0000256" key="10">
    <source>
        <dbReference type="ARBA" id="ARBA00023329"/>
    </source>
</evidence>
<evidence type="ECO:0000256" key="6">
    <source>
        <dbReference type="ARBA" id="ARBA00022675"/>
    </source>
</evidence>